<evidence type="ECO:0000256" key="3">
    <source>
        <dbReference type="ARBA" id="ARBA00022490"/>
    </source>
</evidence>
<dbReference type="FunCoup" id="H3B708">
    <property type="interactions" value="204"/>
</dbReference>
<dbReference type="PANTHER" id="PTHR14517">
    <property type="entry name" value="RIB43A-RELATED"/>
    <property type="match status" value="1"/>
</dbReference>
<reference evidence="13" key="2">
    <citation type="submission" date="2025-08" db="UniProtKB">
        <authorList>
            <consortium name="Ensembl"/>
        </authorList>
    </citation>
    <scope>IDENTIFICATION</scope>
</reference>
<reference evidence="13" key="3">
    <citation type="submission" date="2025-09" db="UniProtKB">
        <authorList>
            <consortium name="Ensembl"/>
        </authorList>
    </citation>
    <scope>IDENTIFICATION</scope>
</reference>
<keyword evidence="5 11" id="KW-0175">Coiled coil</keyword>
<feature type="region of interest" description="Disordered" evidence="12">
    <location>
        <begin position="101"/>
        <end position="150"/>
    </location>
</feature>
<dbReference type="EMBL" id="AFYH01083177">
    <property type="status" value="NOT_ANNOTATED_CDS"/>
    <property type="molecule type" value="Genomic_DNA"/>
</dbReference>
<evidence type="ECO:0000256" key="12">
    <source>
        <dbReference type="SAM" id="MobiDB-lite"/>
    </source>
</evidence>
<comment type="subunit">
    <text evidence="10">Microtubule inner protein component of sperm flagellar doublet microtubules.</text>
</comment>
<dbReference type="InterPro" id="IPR008805">
    <property type="entry name" value="RIB43A"/>
</dbReference>
<evidence type="ECO:0000256" key="5">
    <source>
        <dbReference type="ARBA" id="ARBA00023054"/>
    </source>
</evidence>
<keyword evidence="8" id="KW-0966">Cell projection</keyword>
<keyword evidence="3" id="KW-0963">Cytoplasm</keyword>
<organism evidence="13 14">
    <name type="scientific">Latimeria chalumnae</name>
    <name type="common">Coelacanth</name>
    <dbReference type="NCBI Taxonomy" id="7897"/>
    <lineage>
        <taxon>Eukaryota</taxon>
        <taxon>Metazoa</taxon>
        <taxon>Chordata</taxon>
        <taxon>Craniata</taxon>
        <taxon>Vertebrata</taxon>
        <taxon>Euteleostomi</taxon>
        <taxon>Coelacanthiformes</taxon>
        <taxon>Coelacanthidae</taxon>
        <taxon>Latimeria</taxon>
    </lineage>
</organism>
<evidence type="ECO:0000256" key="8">
    <source>
        <dbReference type="ARBA" id="ARBA00023273"/>
    </source>
</evidence>
<proteinExistence type="inferred from homology"/>
<evidence type="ECO:0000256" key="9">
    <source>
        <dbReference type="ARBA" id="ARBA00041087"/>
    </source>
</evidence>
<protein>
    <recommendedName>
        <fullName evidence="9">RIB43A-like with coiled-coils protein 1</fullName>
    </recommendedName>
</protein>
<comment type="similarity">
    <text evidence="2">Belongs to the RIB43A family.</text>
</comment>
<dbReference type="EMBL" id="AFYH01083175">
    <property type="status" value="NOT_ANNOTATED_CDS"/>
    <property type="molecule type" value="Genomic_DNA"/>
</dbReference>
<evidence type="ECO:0000256" key="1">
    <source>
        <dbReference type="ARBA" id="ARBA00004611"/>
    </source>
</evidence>
<evidence type="ECO:0000313" key="13">
    <source>
        <dbReference type="Ensembl" id="ENSLACP00000017679.1"/>
    </source>
</evidence>
<accession>H3B708</accession>
<dbReference type="HOGENOM" id="CLU_061822_0_1_1"/>
<feature type="coiled-coil region" evidence="11">
    <location>
        <begin position="282"/>
        <end position="345"/>
    </location>
</feature>
<dbReference type="Bgee" id="ENSLACG00000015571">
    <property type="expression patterns" value="Expressed in mesonephros"/>
</dbReference>
<evidence type="ECO:0000256" key="11">
    <source>
        <dbReference type="SAM" id="Coils"/>
    </source>
</evidence>
<keyword evidence="4" id="KW-0282">Flagellum</keyword>
<dbReference type="Pfam" id="PF05914">
    <property type="entry name" value="RIB43A"/>
    <property type="match status" value="1"/>
</dbReference>
<evidence type="ECO:0000256" key="7">
    <source>
        <dbReference type="ARBA" id="ARBA00023212"/>
    </source>
</evidence>
<keyword evidence="6" id="KW-0969">Cilium</keyword>
<comment type="subcellular location">
    <subcellularLocation>
        <location evidence="1">Cytoplasm</location>
        <location evidence="1">Cytoskeleton</location>
        <location evidence="1">Flagellum axoneme</location>
    </subcellularLocation>
</comment>
<dbReference type="STRING" id="7897.ENSLACP00000017679"/>
<dbReference type="EMBL" id="AFYH01083176">
    <property type="status" value="NOT_ANNOTATED_CDS"/>
    <property type="molecule type" value="Genomic_DNA"/>
</dbReference>
<dbReference type="AlphaFoldDB" id="H3B708"/>
<evidence type="ECO:0000256" key="10">
    <source>
        <dbReference type="ARBA" id="ARBA00046435"/>
    </source>
</evidence>
<keyword evidence="14" id="KW-1185">Reference proteome</keyword>
<keyword evidence="7" id="KW-0206">Cytoskeleton</keyword>
<evidence type="ECO:0000256" key="6">
    <source>
        <dbReference type="ARBA" id="ARBA00023069"/>
    </source>
</evidence>
<evidence type="ECO:0000313" key="14">
    <source>
        <dbReference type="Proteomes" id="UP000008672"/>
    </source>
</evidence>
<name>H3B708_LATCH</name>
<dbReference type="GeneTree" id="ENSGT00390000010825"/>
<feature type="compositionally biased region" description="Basic and acidic residues" evidence="12">
    <location>
        <begin position="101"/>
        <end position="133"/>
    </location>
</feature>
<dbReference type="eggNOG" id="ENOG502QWST">
    <property type="taxonomic scope" value="Eukaryota"/>
</dbReference>
<reference evidence="14" key="1">
    <citation type="submission" date="2011-08" db="EMBL/GenBank/DDBJ databases">
        <title>The draft genome of Latimeria chalumnae.</title>
        <authorList>
            <person name="Di Palma F."/>
            <person name="Alfoldi J."/>
            <person name="Johnson J."/>
            <person name="Berlin A."/>
            <person name="Gnerre S."/>
            <person name="Jaffe D."/>
            <person name="MacCallum I."/>
            <person name="Young S."/>
            <person name="Walker B.J."/>
            <person name="Lander E."/>
            <person name="Lindblad-Toh K."/>
        </authorList>
    </citation>
    <scope>NUCLEOTIDE SEQUENCE [LARGE SCALE GENOMIC DNA]</scope>
    <source>
        <strain evidence="14">Wild caught</strain>
    </source>
</reference>
<evidence type="ECO:0000256" key="2">
    <source>
        <dbReference type="ARBA" id="ARBA00006875"/>
    </source>
</evidence>
<sequence>MYKVNLPQDLREAAVIERRRNRELQRQSRIFNAKVRTIGLDIETLDKQVEDRKRQEELEKAREDAYDADRIRHDKIVAMLDQRQAQDCLKLNQALVDFRERHQQPESRREFDLNDPQALKKDKPARVSDDDPRLGPSSLQKLDGEDLNNKARTKYQVQQAKKWLIEQMNDRNRAKADQEFAVLFFVVTVGIFIKTEPQQLLLQCSKQKGGCTRIQEGNLKKAAETAERQRLETQQDNDDNFSEIHNNLTGDFLTENPAVASSAFGPHRVIPDRWKGMSPGQLEEIRKIQEKQRQENEILREQERQRQAEWDKQLMLTDRAGMILNREAERMAARCRQEQDEYNRQLAQEHKAQKEYLEKNVFTNIPTAHYYTQFNTTSR</sequence>
<dbReference type="Ensembl" id="ENSLACT00000017809.1">
    <property type="protein sequence ID" value="ENSLACP00000017679.1"/>
    <property type="gene ID" value="ENSLACG00000015571.1"/>
</dbReference>
<dbReference type="Proteomes" id="UP000008672">
    <property type="component" value="Unassembled WGS sequence"/>
</dbReference>
<dbReference type="OMA" id="CLKMQQE"/>
<dbReference type="EMBL" id="AFYH01083174">
    <property type="status" value="NOT_ANNOTATED_CDS"/>
    <property type="molecule type" value="Genomic_DNA"/>
</dbReference>
<dbReference type="InParanoid" id="H3B708"/>
<dbReference type="PANTHER" id="PTHR14517:SF11">
    <property type="entry name" value="RIB43A-LIKE WITH COILED-COILS PROTEIN 1"/>
    <property type="match status" value="1"/>
</dbReference>
<evidence type="ECO:0000256" key="4">
    <source>
        <dbReference type="ARBA" id="ARBA00022846"/>
    </source>
</evidence>